<gene>
    <name evidence="1" type="ORF">CONLIGDRAFT_212863</name>
</gene>
<dbReference type="Proteomes" id="UP000182658">
    <property type="component" value="Unassembled WGS sequence"/>
</dbReference>
<dbReference type="AlphaFoldDB" id="A0A1J7J326"/>
<name>A0A1J7J326_9PEZI</name>
<dbReference type="InParanoid" id="A0A1J7J326"/>
<protein>
    <submittedName>
        <fullName evidence="1">Uncharacterized protein</fullName>
    </submittedName>
</protein>
<organism evidence="1 2">
    <name type="scientific">Coniochaeta ligniaria NRRL 30616</name>
    <dbReference type="NCBI Taxonomy" id="1408157"/>
    <lineage>
        <taxon>Eukaryota</taxon>
        <taxon>Fungi</taxon>
        <taxon>Dikarya</taxon>
        <taxon>Ascomycota</taxon>
        <taxon>Pezizomycotina</taxon>
        <taxon>Sordariomycetes</taxon>
        <taxon>Sordariomycetidae</taxon>
        <taxon>Coniochaetales</taxon>
        <taxon>Coniochaetaceae</taxon>
        <taxon>Coniochaeta</taxon>
    </lineage>
</organism>
<accession>A0A1J7J326</accession>
<proteinExistence type="predicted"/>
<evidence type="ECO:0000313" key="2">
    <source>
        <dbReference type="Proteomes" id="UP000182658"/>
    </source>
</evidence>
<reference evidence="1 2" key="1">
    <citation type="submission" date="2016-10" db="EMBL/GenBank/DDBJ databases">
        <title>Draft genome sequence of Coniochaeta ligniaria NRRL30616, a lignocellulolytic fungus for bioabatement of inhibitors in plant biomass hydrolysates.</title>
        <authorList>
            <consortium name="DOE Joint Genome Institute"/>
            <person name="Jimenez D.J."/>
            <person name="Hector R.E."/>
            <person name="Riley R."/>
            <person name="Sun H."/>
            <person name="Grigoriev I.V."/>
            <person name="Van Elsas J.D."/>
            <person name="Nichols N.N."/>
        </authorList>
    </citation>
    <scope>NUCLEOTIDE SEQUENCE [LARGE SCALE GENOMIC DNA]</scope>
    <source>
        <strain evidence="1 2">NRRL 30616</strain>
    </source>
</reference>
<evidence type="ECO:0000313" key="1">
    <source>
        <dbReference type="EMBL" id="OIW34182.1"/>
    </source>
</evidence>
<sequence length="242" mass="26346">MQQGVAYPLEAKSRWEHSLSIGPSGCSSANGCGLDSTHCPCAASTRTRGKISTAAVHVAFLGCGVTAAARMRHPGLCVTPSNLESGEDAKTFVQEGCDSPTENELTTRRVTAHVHSFFAPAPNQIRGLNLLANTAMHPWLNDMSATRALHNIPEREQRQRWLSRIVDLTVRCIDPSVNNSMCLSTFASLPFGVLLTSHNISSLSFPPRLQHLGCLFDLHTVDHRPRFLSCSAPLSDREFSTP</sequence>
<dbReference type="EMBL" id="KV875094">
    <property type="protein sequence ID" value="OIW34182.1"/>
    <property type="molecule type" value="Genomic_DNA"/>
</dbReference>
<keyword evidence="2" id="KW-1185">Reference proteome</keyword>